<protein>
    <submittedName>
        <fullName evidence="2">Uncharacterized protein</fullName>
    </submittedName>
</protein>
<dbReference type="Proteomes" id="UP000815677">
    <property type="component" value="Unassembled WGS sequence"/>
</dbReference>
<sequence>MAGFWIVSLEYMNIWHDEQHRVCDESQPAATAYYIANALARLLRHIALLPFAAPWPLAPTKLPRQSRRQMRRTSASGTRTNTSPLAKSVVCCGNLTSGSSSQRHSAGL</sequence>
<evidence type="ECO:0000256" key="1">
    <source>
        <dbReference type="SAM" id="MobiDB-lite"/>
    </source>
</evidence>
<evidence type="ECO:0000313" key="3">
    <source>
        <dbReference type="Proteomes" id="UP000815677"/>
    </source>
</evidence>
<keyword evidence="3" id="KW-1185">Reference proteome</keyword>
<accession>A0ABQ0LEC7</accession>
<feature type="compositionally biased region" description="Polar residues" evidence="1">
    <location>
        <begin position="72"/>
        <end position="84"/>
    </location>
</feature>
<dbReference type="EMBL" id="DF845508">
    <property type="protein sequence ID" value="GAT49443.1"/>
    <property type="molecule type" value="Genomic_DNA"/>
</dbReference>
<name>A0ABQ0LEC7_MYCCL</name>
<gene>
    <name evidence="2" type="ORF">MCHLO_06754</name>
</gene>
<evidence type="ECO:0000313" key="2">
    <source>
        <dbReference type="EMBL" id="GAT49443.1"/>
    </source>
</evidence>
<proteinExistence type="predicted"/>
<reference evidence="2" key="1">
    <citation type="submission" date="2014-09" db="EMBL/GenBank/DDBJ databases">
        <title>Genome sequence of the luminous mushroom Mycena chlorophos for searching fungal bioluminescence genes.</title>
        <authorList>
            <person name="Tanaka Y."/>
            <person name="Kasuga D."/>
            <person name="Oba Y."/>
            <person name="Hase S."/>
            <person name="Sato K."/>
            <person name="Oba Y."/>
            <person name="Sakakibara Y."/>
        </authorList>
    </citation>
    <scope>NUCLEOTIDE SEQUENCE</scope>
</reference>
<organism evidence="2 3">
    <name type="scientific">Mycena chlorophos</name>
    <name type="common">Agaric fungus</name>
    <name type="synonym">Agaricus chlorophos</name>
    <dbReference type="NCBI Taxonomy" id="658473"/>
    <lineage>
        <taxon>Eukaryota</taxon>
        <taxon>Fungi</taxon>
        <taxon>Dikarya</taxon>
        <taxon>Basidiomycota</taxon>
        <taxon>Agaricomycotina</taxon>
        <taxon>Agaricomycetes</taxon>
        <taxon>Agaricomycetidae</taxon>
        <taxon>Agaricales</taxon>
        <taxon>Marasmiineae</taxon>
        <taxon>Mycenaceae</taxon>
        <taxon>Mycena</taxon>
    </lineage>
</organism>
<feature type="region of interest" description="Disordered" evidence="1">
    <location>
        <begin position="62"/>
        <end position="84"/>
    </location>
</feature>